<dbReference type="PROSITE" id="PS51257">
    <property type="entry name" value="PROKAR_LIPOPROTEIN"/>
    <property type="match status" value="1"/>
</dbReference>
<reference evidence="2 3" key="1">
    <citation type="journal article" date="2014" name="PLoS Genet.">
        <title>Phylogenetically driven sequencing of extremely halophilic archaea reveals strategies for static and dynamic osmo-response.</title>
        <authorList>
            <person name="Becker E.A."/>
            <person name="Seitzer P.M."/>
            <person name="Tritt A."/>
            <person name="Larsen D."/>
            <person name="Krusor M."/>
            <person name="Yao A.I."/>
            <person name="Wu D."/>
            <person name="Madern D."/>
            <person name="Eisen J.A."/>
            <person name="Darling A.E."/>
            <person name="Facciotti M.T."/>
        </authorList>
    </citation>
    <scope>NUCLEOTIDE SEQUENCE [LARGE SCALE GENOMIC DNA]</scope>
    <source>
        <strain evidence="3">ATCC 43099 / DSM 3394 / CCM 3739 / CIP 104546 / IAM 13178 / JCM 8861 / NBRC 102185 / NCIMB 2190 / MS3</strain>
    </source>
</reference>
<dbReference type="PATRIC" id="fig|547559.17.peg.2484"/>
<evidence type="ECO:0000313" key="3">
    <source>
        <dbReference type="Proteomes" id="UP000011543"/>
    </source>
</evidence>
<dbReference type="EMBL" id="AOHS01000040">
    <property type="protein sequence ID" value="ELY28776.1"/>
    <property type="molecule type" value="Genomic_DNA"/>
</dbReference>
<evidence type="ECO:0000313" key="2">
    <source>
        <dbReference type="EMBL" id="ELY28776.1"/>
    </source>
</evidence>
<dbReference type="AlphaFoldDB" id="L9UVJ8"/>
<sequence length="283" mass="30257">MVQPMRRRKYLTGISSIATAGIAGCAGHTPTDDDQSAPGIGGRSDTDIDVDIVAETQFEDDLTPLCGAGEPLPASVDGANAAFVTHHEFVHDHERGHYGVRGRIEPGDSEESGADGAPRLRGNVPSVRVTFSDGSTASERIYGLESDESYAFTVVTAAGDLDDIESYELTVPDGETADIGHVPAAYATIDDEQWGQIGIHDSDAVYGCVASVRNDHNRPVELYPRYKAFFDEATVAASGTAIGSSLVLDPNETQTVSFPYRRCNPGAVVSVDTWLEWSTMLYP</sequence>
<comment type="caution">
    <text evidence="2">The sequence shown here is derived from an EMBL/GenBank/DDBJ whole genome shotgun (WGS) entry which is preliminary data.</text>
</comment>
<gene>
    <name evidence="2" type="ORF">C500_12560</name>
</gene>
<dbReference type="Proteomes" id="UP000011543">
    <property type="component" value="Unassembled WGS sequence"/>
</dbReference>
<evidence type="ECO:0000256" key="1">
    <source>
        <dbReference type="SAM" id="MobiDB-lite"/>
    </source>
</evidence>
<proteinExistence type="predicted"/>
<organism evidence="2 3">
    <name type="scientific">Natrialba magadii (strain ATCC 43099 / DSM 3394 / CCM 3739 / CIP 104546 / IAM 13178 / JCM 8861 / NBRC 102185 / NCIMB 2190 / MS3)</name>
    <name type="common">Natronobacterium magadii</name>
    <dbReference type="NCBI Taxonomy" id="547559"/>
    <lineage>
        <taxon>Archaea</taxon>
        <taxon>Methanobacteriati</taxon>
        <taxon>Methanobacteriota</taxon>
        <taxon>Stenosarchaea group</taxon>
        <taxon>Halobacteria</taxon>
        <taxon>Halobacteriales</taxon>
        <taxon>Natrialbaceae</taxon>
        <taxon>Natrialba</taxon>
    </lineage>
</organism>
<feature type="region of interest" description="Disordered" evidence="1">
    <location>
        <begin position="25"/>
        <end position="46"/>
    </location>
</feature>
<protein>
    <submittedName>
        <fullName evidence="2">Uncharacterized protein</fullName>
    </submittedName>
</protein>
<name>L9UVJ8_NATMM</name>
<accession>L9UVJ8</accession>
<feature type="region of interest" description="Disordered" evidence="1">
    <location>
        <begin position="101"/>
        <end position="121"/>
    </location>
</feature>